<accession>A0ABV7A8V3</accession>
<reference evidence="2" key="1">
    <citation type="journal article" date="2019" name="Int. J. Syst. Evol. Microbiol.">
        <title>The Global Catalogue of Microorganisms (GCM) 10K type strain sequencing project: providing services to taxonomists for standard genome sequencing and annotation.</title>
        <authorList>
            <consortium name="The Broad Institute Genomics Platform"/>
            <consortium name="The Broad Institute Genome Sequencing Center for Infectious Disease"/>
            <person name="Wu L."/>
            <person name="Ma J."/>
        </authorList>
    </citation>
    <scope>NUCLEOTIDE SEQUENCE [LARGE SCALE GENOMIC DNA]</scope>
    <source>
        <strain evidence="2">KCTC 13193</strain>
    </source>
</reference>
<protein>
    <recommendedName>
        <fullName evidence="3">Tryptophan synthase beta chain-like PALP domain-containing protein</fullName>
    </recommendedName>
</protein>
<dbReference type="Proteomes" id="UP001595387">
    <property type="component" value="Unassembled WGS sequence"/>
</dbReference>
<dbReference type="InterPro" id="IPR036052">
    <property type="entry name" value="TrpB-like_PALP_sf"/>
</dbReference>
<comment type="caution">
    <text evidence="1">The sequence shown here is derived from an EMBL/GenBank/DDBJ whole genome shotgun (WGS) entry which is preliminary data.</text>
</comment>
<keyword evidence="2" id="KW-1185">Reference proteome</keyword>
<evidence type="ECO:0000313" key="1">
    <source>
        <dbReference type="EMBL" id="MFC2949408.1"/>
    </source>
</evidence>
<dbReference type="SUPFAM" id="SSF53686">
    <property type="entry name" value="Tryptophan synthase beta subunit-like PLP-dependent enzymes"/>
    <property type="match status" value="1"/>
</dbReference>
<name>A0ABV7A8V3_9BACI</name>
<evidence type="ECO:0008006" key="3">
    <source>
        <dbReference type="Google" id="ProtNLM"/>
    </source>
</evidence>
<gene>
    <name evidence="1" type="ORF">ACFODW_13890</name>
</gene>
<sequence length="77" mass="8323">MNNIVLIAGNEIAYIMTRIMDKHRIILEGAAATGIATSLGKRISNREGKIAVIISGHNVGLSILLKLIRNYSFTSKG</sequence>
<proteinExistence type="predicted"/>
<evidence type="ECO:0000313" key="2">
    <source>
        <dbReference type="Proteomes" id="UP001595387"/>
    </source>
</evidence>
<dbReference type="EMBL" id="JBHRRZ010000036">
    <property type="protein sequence ID" value="MFC2949408.1"/>
    <property type="molecule type" value="Genomic_DNA"/>
</dbReference>
<dbReference type="Gene3D" id="3.40.50.1100">
    <property type="match status" value="1"/>
</dbReference>
<organism evidence="1 2">
    <name type="scientific">Virgibacillus sediminis</name>
    <dbReference type="NCBI Taxonomy" id="202260"/>
    <lineage>
        <taxon>Bacteria</taxon>
        <taxon>Bacillati</taxon>
        <taxon>Bacillota</taxon>
        <taxon>Bacilli</taxon>
        <taxon>Bacillales</taxon>
        <taxon>Bacillaceae</taxon>
        <taxon>Virgibacillus</taxon>
    </lineage>
</organism>